<dbReference type="GO" id="GO:0019062">
    <property type="term" value="P:virion attachment to host cell"/>
    <property type="evidence" value="ECO:0007669"/>
    <property type="project" value="UniProtKB-UniRule"/>
</dbReference>
<feature type="coiled-coil region" evidence="33">
    <location>
        <begin position="634"/>
        <end position="668"/>
    </location>
</feature>
<dbReference type="GO" id="GO:0075512">
    <property type="term" value="P:clathrin-dependent endocytosis of virus by host cell"/>
    <property type="evidence" value="ECO:0007669"/>
    <property type="project" value="UniProtKB-UniRule"/>
</dbReference>
<feature type="short sequence motif" description="YXXL motif; contains endocytosis signal" evidence="33">
    <location>
        <begin position="713"/>
        <end position="716"/>
    </location>
</feature>
<keyword evidence="23 33" id="KW-1039">Host endosome</keyword>
<feature type="region of interest" description="MPER; binding to GalCer" evidence="33">
    <location>
        <begin position="663"/>
        <end position="684"/>
    </location>
</feature>
<feature type="region of interest" description="Immunosuppression" evidence="33">
    <location>
        <begin position="575"/>
        <end position="593"/>
    </location>
</feature>
<feature type="region of interest" description="CD4-binding loop" evidence="33">
    <location>
        <begin position="370"/>
        <end position="380"/>
    </location>
</feature>
<comment type="miscellaneous">
    <text evidence="33">Inhibitors targeting HIV-1 viral envelope proteins are used as antiretroviral drugs. Attachment of virions to the cell surface via non-specific interactions and CD4 binding can be blocked by inhibitors that include cyanovirin-N, cyclotriazadisulfonamide analogs, PRO 2000, TNX 355 and PRO 542. In addition, BMS 806 can block CD4-induced conformational changes. Env interactions with the coreceptor molecules can be targeted by CCR5 antagonists including SCH-D, maraviroc (UK 427857) and aplaviroc (GW 873140), and the CXCR4 antagonist AMD 070. Fusion of viral and cellular membranes can be inhibited by peptides such as enfuvirtide and tifuvirtide (T 1249). Resistance to inhibitors associated with mutations in Env are observed. Most of the time, single mutations confer only a modest reduction in drug susceptibility. Combination of several mutations is usually required to develop a high-level drug resistance.</text>
</comment>
<feature type="region of interest" description="Disordered" evidence="35">
    <location>
        <begin position="720"/>
        <end position="744"/>
    </location>
</feature>
<comment type="domain">
    <text evidence="33">Some of the most genetically diverse regions of the viral genome are present in Env. They are called variable regions 1 through 5 (V1 through V5). Coreceptor usage of gp120 is determined mainly by the primary structure of the third variable region (V3) in the outer domain of gp120. The sequence of V3 determines which coreceptor, CCR5 and/or CXCR4 (corresponding to R5/macrophage, X4/T cell and R5X4/T cell and macrophage tropism), is used to trigger the fusion potential of the Env complex, and hence which cells the virus can infect. Binding to CCR5 involves a region adjacent in addition to V3.</text>
</comment>
<dbReference type="CDD" id="cd09909">
    <property type="entry name" value="HIV-1-like_HR1-HR2"/>
    <property type="match status" value="1"/>
</dbReference>
<comment type="function">
    <text evidence="33">Transmembrane protein gp41: Acts as a class I viral fusion protein. Under the current model, the protein has at least 3 conformational states: pre-fusion native state, pre-hairpin intermediate state, and post-fusion hairpin state. During fusion of viral and target intracellular membranes, the coiled coil regions (heptad repeats) assume a trimer-of-hairpins structure, positioning the fusion peptide in close proximity to the C-terminal region of the ectodomain. The formation of this structure appears to drive apposition and subsequent fusion of viral and target cell membranes. Complete fusion occurs in host cell endosomes and is dynamin-dependent, however some lipid transfer might occur at the plasma membrane. The virus undergoes clathrin-dependent internalization long before endosomal fusion, thus minimizing the surface exposure of conserved viral epitopes during fusion and reducing the efficacy of inhibitors targeting these epitopes. Membranes fusion leads to delivery of the nucleocapsid into the cytoplasm.</text>
</comment>
<evidence type="ECO:0000256" key="29">
    <source>
        <dbReference type="ARBA" id="ARBA00023280"/>
    </source>
</evidence>
<evidence type="ECO:0000256" key="27">
    <source>
        <dbReference type="ARBA" id="ARBA00023157"/>
    </source>
</evidence>
<evidence type="ECO:0000256" key="31">
    <source>
        <dbReference type="ARBA" id="ARBA00023296"/>
    </source>
</evidence>
<evidence type="ECO:0000256" key="23">
    <source>
        <dbReference type="ARBA" id="ARBA00023046"/>
    </source>
</evidence>
<comment type="subunit">
    <text evidence="33">The mature envelope protein (Env) consists of a homotrimer of non-covalently associated gp120-gp41 heterodimers. The resulting complex protrudes from the virus surface as a spike. There seems to be as few as 10 spikes on the average virion. Surface protein gp120 interacts with host CD4, CCR5 and CXCR4. Gp120 also interacts with the C-type lectins CD209/DC-SIGN and CLEC4M/DC-SIGNR (collectively referred to as DC-SIGN(R)). Gp120 and gp41 interact with GalCer. Gp120 interacts with host ITGA4/ITGB7 complex; on CD4+ T-cells, this interaction results in rapid activation of integrin ITGAL/LFA-1, which facilitates efficient cell-to-cell spreading of HIV-1. Gp120 interacts with cell-associated heparan sulfate; this interaction increases virus infectivity on permissive cells and may be involved in infection of CD4- cells.</text>
</comment>
<dbReference type="Pfam" id="PF00516">
    <property type="entry name" value="GP120"/>
    <property type="match status" value="1"/>
</dbReference>
<keyword evidence="22 33" id="KW-1133">Transmembrane helix</keyword>
<evidence type="ECO:0000256" key="2">
    <source>
        <dbReference type="ARBA" id="ARBA00004433"/>
    </source>
</evidence>
<evidence type="ECO:0000256" key="25">
    <source>
        <dbReference type="ARBA" id="ARBA00023136"/>
    </source>
</evidence>
<feature type="topological domain" description="Cytoplasmic" evidence="33">
    <location>
        <begin position="707"/>
        <end position="857"/>
    </location>
</feature>
<evidence type="ECO:0000256" key="35">
    <source>
        <dbReference type="SAM" id="MobiDB-lite"/>
    </source>
</evidence>
<evidence type="ECO:0000256" key="10">
    <source>
        <dbReference type="ARBA" id="ARBA00022570"/>
    </source>
</evidence>
<evidence type="ECO:0000256" key="33">
    <source>
        <dbReference type="HAMAP-Rule" id="MF_04083"/>
    </source>
</evidence>
<evidence type="ECO:0000256" key="20">
    <source>
        <dbReference type="ARBA" id="ARBA00022879"/>
    </source>
</evidence>
<comment type="domain">
    <text evidence="33">The CD4-binding region is targeted by the antibody b12.</text>
</comment>
<comment type="domain">
    <text evidence="33 34">The 17 amino acids long immunosuppressive region is present in many retroviral envelope proteins. Synthetic peptides derived from this relatively conserved sequence inhibit immune function in vitro and in vivo.</text>
</comment>
<comment type="miscellaneous">
    <text evidence="33">HIV-1 lineages are divided in three main groups, M (for Major), O (for Outlier), and N (for New, or Non-M, Non-O). The vast majority of strains found worldwide belong to the group M. Group O seems to be endemic to and largely confined to Cameroon and neighboring countries in West Central Africa, where these viruses represent a small minority of HIV-1 strains. The group N is represented by a limited number of isolates from Cameroonian persons. The group M is further subdivided in 9 clades or subtypes (A to D, F to H, J and K).</text>
</comment>
<keyword evidence="19 33" id="KW-1043">Host membrane</keyword>
<comment type="caution">
    <text evidence="33 34">Lacks conserved residue(s) required for the propagation of feature annotation.</text>
</comment>
<keyword evidence="14 33" id="KW-0812">Transmembrane</keyword>
<dbReference type="GO" id="GO:0019064">
    <property type="term" value="P:fusion of virus membrane with host plasma membrane"/>
    <property type="evidence" value="ECO:0007669"/>
    <property type="project" value="UniProtKB-UniRule"/>
</dbReference>
<dbReference type="InterPro" id="IPR036377">
    <property type="entry name" value="Gp120_core_sf"/>
</dbReference>
<feature type="disulfide bond" evidence="33">
    <location>
        <begin position="599"/>
        <end position="605"/>
    </location>
</feature>
<comment type="subcellular location">
    <subcellularLocation>
        <location evidence="3">Host cell membrane</location>
        <topology evidence="3">Peripheral membrane protein</topology>
    </subcellularLocation>
    <subcellularLocation>
        <location evidence="1">Host cell membrane</location>
        <topology evidence="1">Single-pass type I membrane protein</topology>
    </subcellularLocation>
    <subcellularLocation>
        <location evidence="2">Host endosome membrane</location>
        <topology evidence="2">Peripheral membrane protein</topology>
    </subcellularLocation>
    <subcellularLocation>
        <location evidence="5">Host endosome membrane</location>
        <topology evidence="5">Single-pass type I membrane protein</topology>
    </subcellularLocation>
    <subcellularLocation>
        <location evidence="6">Virion membrane</location>
        <topology evidence="6">Peripheral membrane protein</topology>
    </subcellularLocation>
    <subcellularLocation>
        <location evidence="4">Virion membrane</location>
        <topology evidence="4">Single-pass type I membrane protein</topology>
    </subcellularLocation>
</comment>
<proteinExistence type="inferred from homology"/>
<evidence type="ECO:0000256" key="3">
    <source>
        <dbReference type="ARBA" id="ARBA00004505"/>
    </source>
</evidence>
<evidence type="ECO:0000256" key="22">
    <source>
        <dbReference type="ARBA" id="ARBA00022989"/>
    </source>
</evidence>
<comment type="PTM">
    <text evidence="33">Palmitoylation of the transmembrane protein and of Env polyprotein (prior to its proteolytic cleavage) is essential for their association with host cell membrane lipid rafts. Palmitoylation is therefore required for envelope trafficking to classical lipid rafts, but not for viral replication.</text>
</comment>
<sequence length="857" mass="97042">MRVMGIRKNYQHLWRWGTMGMMLLGILMICNATEKLWVTVYYGVPVWKEATTTLFCASDAKAYETEVHNVWATHACVPTDPNPQELVLENVTEYFDMWKNNMVEQMHEDIISLWDQSLKPCVKLTPLCVTLNCTDWTNGTDWNTTNSNNTTISKEETIEGGEMKNCSFNITTATGDKKKERAFFYKLDVAPIDNSNTSYRLISCNTSVITQACPKISFEPIPIHYCAPAGFAILKCNDKKFNGTGSCTNVSTVQCTHGIRPVVSTQLLLNGSLAEEEVIIRSKNFSDNAKIIIVQLNESVPINCTRPHNNTRKSIHIGPGRAWYATGDIIGDIRKAYCNISEAKWNNTLKQITEKLKEQFNKTIIVFNQSSGGDPEVTMHSFNCGGEFFYCNTSKLFNGTWNSTKRANNTEGIIILQCRIKQIINRWQEVGKAMYAPPIEGQIKCSSNITGLLLTRDGGKTTNNTTEFFRPGGGNMKDNWRSELYKYKVVRIEPLGVAPTKAKRRVVQREKRAIGIGAVFLGFLGAAGSTMGAASITLTVQARKLLSGIVQQQNNLLRAIEAQQHLLQLTVWGIKQLQARVLAVERYLRDQQLLGIWGCSGKLICTTAVPWNSSWSNKSLDTIWNNMTWMQWEKEIDNYTGLIYTLIEESQIQQEKNELDLLKLDQWASLWNWFDITNWLWYIKIFIMIVGGLVGLRIVFAVLSIVNRVRQGYSPLSFQTHLPNSRGPDRPGGIEEEGGERDNGRSRPLVDGFLAIIWVDLRSLCLFSYHHLRGLLLIAARIVELLGRRGWEALKYWWNLLQYWGQELRNSAVSLLNATAIAVAEGTDRIIEVVQRIGRAILNIPRRIRQGAERALQ</sequence>
<dbReference type="GO" id="GO:0052031">
    <property type="term" value="P:symbiont-mediated perturbation of host defense response"/>
    <property type="evidence" value="ECO:0007669"/>
    <property type="project" value="UniProtKB-UniRule"/>
</dbReference>
<keyword evidence="24 33" id="KW-0175">Coiled coil</keyword>
<evidence type="ECO:0000256" key="14">
    <source>
        <dbReference type="ARBA" id="ARBA00022692"/>
    </source>
</evidence>
<evidence type="ECO:0000256" key="30">
    <source>
        <dbReference type="ARBA" id="ARBA00023288"/>
    </source>
</evidence>
<evidence type="ECO:0000256" key="32">
    <source>
        <dbReference type="ARBA" id="ARBA00062028"/>
    </source>
</evidence>
<dbReference type="FunFam" id="1.20.5.490:FF:000001">
    <property type="entry name" value="Envelope glycoprotein gp160"/>
    <property type="match status" value="1"/>
</dbReference>
<dbReference type="GO" id="GO:0044175">
    <property type="term" value="C:host cell endosome membrane"/>
    <property type="evidence" value="ECO:0007669"/>
    <property type="project" value="UniProtKB-SubCell"/>
</dbReference>
<comment type="subunit">
    <text evidence="32">The mature envelope protein (Env) consists of a homotrimer of non-covalently associated gp120-gp41 heterodimers. The resulting complex protrudes from the virus surface as a spike. There seems to be as few as 10 spikes on the average virion. Interacts with host CD4, CCR5 and CXCR4. Gp120 also interacts with the C-type lectins CD209/DC-SIGN and CLEC4M/DC-SIGNR (collectively referred to as DC-SIGN(R)). Gp120 and gp41 interact with GalCer. Gp120 interacts with host ITGA4/ITGB7 complex; on CD4+ T-cells, this interaction results in rapid activation of integrin ITGAL/LFA-1, which facilitates efficient cell-to-cell spreading of HIV-1. Gp120 interacts with cell-associated heparan sulfate; this interaction increases virus infectivity on permissive cells and may be involved in infection of CD4- cells.</text>
</comment>
<gene>
    <name evidence="33 38" type="primary">env</name>
</gene>
<dbReference type="InterPro" id="IPR000328">
    <property type="entry name" value="GP41-like"/>
</dbReference>
<dbReference type="GO" id="GO:0039654">
    <property type="term" value="P:fusion of virus membrane with host endosome membrane"/>
    <property type="evidence" value="ECO:0007669"/>
    <property type="project" value="UniProtKB-UniRule"/>
</dbReference>
<keyword evidence="30 33" id="KW-0449">Lipoprotein</keyword>
<keyword evidence="31 33" id="KW-1160">Virus entry into host cell</keyword>
<evidence type="ECO:0000256" key="5">
    <source>
        <dbReference type="ARBA" id="ARBA00004578"/>
    </source>
</evidence>
<comment type="subcellular location">
    <molecule>Transmembrane protein gp41</molecule>
    <subcellularLocation>
        <location evidence="33">Virion membrane</location>
        <topology evidence="33">Single-pass type I membrane protein</topology>
    </subcellularLocation>
    <subcellularLocation>
        <location evidence="33">Host cell membrane</location>
        <topology evidence="33">Single-pass type I membrane protein</topology>
    </subcellularLocation>
    <subcellularLocation>
        <location evidence="33">Host endosome membrane</location>
        <topology evidence="33">Single-pass type I membrane protein</topology>
    </subcellularLocation>
    <text evidence="33">It is probably concentrated at the site of budding and incorporated into the virions possibly by contacts between the cytoplasmic tail of Env and the N-terminus of Gag.</text>
</comment>
<keyword evidence="10 33" id="KW-1165">Clathrin-mediated endocytosis of virus by host</keyword>
<comment type="function">
    <text evidence="33">Surface protein gp120: Attaches the virus to the host lymphoid cell by binding to the primary receptor CD4. This interaction induces a structural rearrangement creating a high affinity binding site for a chemokine coreceptor like CXCR4 and/or CCR5. Acts as a ligand for CD209/DC-SIGN and CLEC4M/DC-SIGNR, which are respectively found on dendritic cells (DCs), and on endothelial cells of liver sinusoids and lymph node sinuses. These interactions allow capture of viral particles at mucosal surfaces by these cells and subsequent transmission to permissive cells. HIV subverts the migration properties of dendritic cells to gain access to CD4+ T-cells in lymph nodes. Virus transmission to permissive T-cells occurs either in trans (without DCs infection, through viral capture and transmission), or in cis (following DCs productive infection, through the usual CD4-gp120 interaction), thereby inducing a robust infection. In trans infection, bound virions remain infectious over days and it is proposed that they are not degraded, but protected in non-lysosomal acidic organelles within the DCs close to the cell membrane thus contributing to the viral infectious potential during DCs' migration from the periphery to the lymphoid tissues. On arrival at lymphoid tissues, intact virions recycle back to DCs' cell surface allowing virus transmission to CD4+ T-cells.</text>
</comment>
<evidence type="ECO:0000256" key="11">
    <source>
        <dbReference type="ARBA" id="ARBA00022581"/>
    </source>
</evidence>
<evidence type="ECO:0000259" key="36">
    <source>
        <dbReference type="Pfam" id="PF00516"/>
    </source>
</evidence>
<dbReference type="Gene3D" id="1.10.287.210">
    <property type="match status" value="1"/>
</dbReference>
<dbReference type="GO" id="GO:0020002">
    <property type="term" value="C:host cell plasma membrane"/>
    <property type="evidence" value="ECO:0007669"/>
    <property type="project" value="UniProtKB-SubCell"/>
</dbReference>
<evidence type="ECO:0000256" key="16">
    <source>
        <dbReference type="ARBA" id="ARBA00022729"/>
    </source>
</evidence>
<keyword evidence="11 33" id="KW-0945">Host-virus interaction</keyword>
<dbReference type="GO" id="GO:0005198">
    <property type="term" value="F:structural molecule activity"/>
    <property type="evidence" value="ECO:0007669"/>
    <property type="project" value="UniProtKB-UniRule"/>
</dbReference>
<evidence type="ECO:0000259" key="37">
    <source>
        <dbReference type="Pfam" id="PF00517"/>
    </source>
</evidence>
<dbReference type="EMBL" id="FJ496152">
    <property type="protein sequence ID" value="ACR52885.1"/>
    <property type="molecule type" value="Genomic_DNA"/>
</dbReference>
<comment type="domain">
    <text evidence="33">The YXXL motif is involved in determining the exact site of viral release at the surface of infected mononuclear cells and promotes endocytosis. YXXL and di-leucine endocytosis motifs interact directly or indirectly with the clathrin adapter complexes, opperate independently, and their activities are not additive.</text>
</comment>
<comment type="similarity">
    <text evidence="33">Belongs to the HIV-1 env protein family.</text>
</comment>
<comment type="domain">
    <text evidence="33">The membrane proximal external region (MPER) present in gp41 is a tryptophan-rich region recognized by the antibodies 2F5, Z13, and 4E10. MPER seems to play a role in fusion.</text>
</comment>
<feature type="chain" id="PRO_5023352185" description="Envelope glycoprotein gp160" evidence="33">
    <location>
        <begin position="35"/>
        <end position="857"/>
    </location>
</feature>
<evidence type="ECO:0000256" key="18">
    <source>
        <dbReference type="ARBA" id="ARBA00022844"/>
    </source>
</evidence>
<dbReference type="GO" id="GO:1903911">
    <property type="term" value="P:positive regulation of receptor clustering"/>
    <property type="evidence" value="ECO:0007669"/>
    <property type="project" value="UniProtKB-UniRule"/>
</dbReference>
<comment type="function">
    <text evidence="33">Envelope glycoprotein gp160: Oligomerizes in the host endoplasmic reticulum into predominantly trimers. In a second time, gp160 transits in the host Golgi, where glycosylation is completed. The precursor is then proteolytically cleaved in the trans-Golgi and thereby activated by cellular furin or furin-like proteases to produce gp120 and gp41.</text>
</comment>
<keyword evidence="25 33" id="KW-0472">Membrane</keyword>
<organism evidence="38 39">
    <name type="scientific">Human immunodeficiency virus type 1</name>
    <name type="common">HIV-1</name>
    <dbReference type="NCBI Taxonomy" id="11676"/>
    <lineage>
        <taxon>Viruses</taxon>
        <taxon>Riboviria</taxon>
        <taxon>Pararnavirae</taxon>
        <taxon>Artverviricota</taxon>
        <taxon>Revtraviricetes</taxon>
        <taxon>Ortervirales</taxon>
        <taxon>Retroviridae</taxon>
        <taxon>Orthoretrovirinae</taxon>
        <taxon>Lentivirus</taxon>
        <taxon>Lentivirus humimdef1</taxon>
    </lineage>
</organism>
<feature type="transmembrane region" description="Helical" evidence="34">
    <location>
        <begin position="513"/>
        <end position="536"/>
    </location>
</feature>
<comment type="subcellular location">
    <molecule>Surface protein gp120</molecule>
    <subcellularLocation>
        <location evidence="33">Virion membrane</location>
        <topology evidence="33">Peripheral membrane protein</topology>
    </subcellularLocation>
    <subcellularLocation>
        <location evidence="33">Host cell membrane</location>
        <topology evidence="33">Peripheral membrane protein</topology>
    </subcellularLocation>
    <subcellularLocation>
        <location evidence="33">Host endosome membrane</location>
        <topology evidence="33">Single-pass type I membrane protein</topology>
    </subcellularLocation>
    <text evidence="33">The surface protein is not anchored to the viral envelope, but associates with the extravirion surface through its binding to TM. It is probably concentrated at the site of budding and incorporated into the virions possibly by contacts between the cytoplasmic tail of Env and the N-terminus of Gag.</text>
</comment>
<keyword evidence="18 33" id="KW-0946">Virion</keyword>
<feature type="site" description="Cleavage; by host furin" evidence="33">
    <location>
        <begin position="512"/>
        <end position="513"/>
    </location>
</feature>
<keyword evidence="20 33" id="KW-0261">Viral envelope protein</keyword>
<organismHost>
    <name type="scientific">Homo sapiens</name>
    <name type="common">Human</name>
    <dbReference type="NCBI Taxonomy" id="9606"/>
</organismHost>
<feature type="domain" description="Human immunodeficiency virus 1 envelope glycoprotein Gp120" evidence="36">
    <location>
        <begin position="36"/>
        <end position="512"/>
    </location>
</feature>
<keyword evidence="7 33" id="KW-1168">Fusion of virus membrane with host membrane</keyword>
<evidence type="ECO:0000256" key="12">
    <source>
        <dbReference type="ARBA" id="ARBA00022595"/>
    </source>
</evidence>
<dbReference type="FunFam" id="2.170.40.20:FF:000003">
    <property type="entry name" value="Envelope glycoprotein gp160"/>
    <property type="match status" value="1"/>
</dbReference>
<evidence type="ECO:0000256" key="7">
    <source>
        <dbReference type="ARBA" id="ARBA00022506"/>
    </source>
</evidence>
<protein>
    <recommendedName>
        <fullName evidence="33">Envelope glycoprotein gp160</fullName>
    </recommendedName>
    <alternativeName>
        <fullName evidence="33">Env polyprotein</fullName>
    </alternativeName>
    <component>
        <recommendedName>
            <fullName evidence="33">Surface protein gp120</fullName>
            <shortName evidence="33">SU</shortName>
        </recommendedName>
        <alternativeName>
            <fullName evidence="33">Glycoprotein 120</fullName>
            <shortName evidence="33">gp120</shortName>
        </alternativeName>
    </component>
    <component>
        <recommendedName>
            <fullName evidence="33">Transmembrane protein gp41</fullName>
            <shortName evidence="33">TM</shortName>
        </recommendedName>
        <alternativeName>
            <fullName evidence="33">Glycoprotein 41</fullName>
            <shortName evidence="33">gp41</shortName>
        </alternativeName>
    </component>
</protein>
<dbReference type="Proteomes" id="UP000156426">
    <property type="component" value="Genome"/>
</dbReference>
<keyword evidence="21 33" id="KW-1164">Virus endocytosis by host</keyword>
<dbReference type="Gene3D" id="2.170.40.20">
    <property type="entry name" value="Human immunodeficiency virus 1, Gp160, envelope glycoprotein"/>
    <property type="match status" value="2"/>
</dbReference>
<keyword evidence="9 33" id="KW-1032">Host cell membrane</keyword>
<reference evidence="38 39" key="1">
    <citation type="journal article" date="2009" name="J. Exp. Med.">
        <title>Genetic identity, biological phenotype, and evolutionary pathways of transmitted/founder viruses in acute and early HIV-1 infection.</title>
        <authorList>
            <person name="Salazar-Gonzalez J.F."/>
            <person name="Salazar M.G."/>
            <person name="Keele B.F."/>
            <person name="Learn G.H."/>
            <person name="Giorgi E.E."/>
            <person name="Li H."/>
            <person name="Decker J.M."/>
            <person name="Wang S."/>
            <person name="Baalwa J."/>
            <person name="Kraus M.H."/>
            <person name="Parrish N.F."/>
            <person name="Shaw K.S."/>
            <person name="Guffey M.B."/>
            <person name="Bar K.J."/>
            <person name="Davis K.L."/>
            <person name="Ochsenbauer-Jambor C."/>
            <person name="Kappes J.C."/>
            <person name="Saag M.S."/>
            <person name="Cohen M.S."/>
            <person name="Mulenga J."/>
            <person name="Derdeyn C.A."/>
            <person name="Allen S."/>
            <person name="Hunter E."/>
            <person name="Markowitz M."/>
            <person name="Hraber P."/>
            <person name="Perelson A.S."/>
            <person name="Bhattacharya T."/>
            <person name="Haynes B.F."/>
            <person name="Korber B.T."/>
            <person name="Hahn B.H."/>
            <person name="Shaw G.M."/>
        </authorList>
    </citation>
    <scope>NUCLEOTIDE SEQUENCE [LARGE SCALE GENOMIC DNA]</scope>
    <source>
        <strain evidence="38">TRJO_flA2</strain>
    </source>
</reference>
<name>C5HS85_HV1</name>
<feature type="chain" id="PRO_5023352186" description="Transmembrane protein gp41" evidence="33">
    <location>
        <begin position="513"/>
        <end position="857"/>
    </location>
</feature>
<evidence type="ECO:0000256" key="24">
    <source>
        <dbReference type="ARBA" id="ARBA00023054"/>
    </source>
</evidence>
<keyword evidence="26 33" id="KW-0564">Palmitate</keyword>
<keyword evidence="13 33" id="KW-0165">Cleavage on pair of basic residues</keyword>
<comment type="PTM">
    <text evidence="33">Specific enzymatic cleavages in vivo yield mature proteins. Envelope glycoproteins are synthesized as a inactive precursor that is heavily N-glycosylated and processed likely by host cell furin in the Golgi to yield the mature SU and TM proteins. The cleavage site between SU and TM requires the minimal sequence [KR]-X-[KR]-R. About 2 of the 9 disulfide bonds of gp41 are reduced by P4HB/PDI, following binding to CD4 receptor.</text>
</comment>
<evidence type="ECO:0000256" key="8">
    <source>
        <dbReference type="ARBA" id="ARBA00022510"/>
    </source>
</evidence>
<evidence type="ECO:0000256" key="1">
    <source>
        <dbReference type="ARBA" id="ARBA00004402"/>
    </source>
</evidence>
<feature type="disulfide bond" evidence="33">
    <location>
        <begin position="56"/>
        <end position="76"/>
    </location>
</feature>
<evidence type="ECO:0000256" key="6">
    <source>
        <dbReference type="ARBA" id="ARBA00004650"/>
    </source>
</evidence>
<evidence type="ECO:0000256" key="19">
    <source>
        <dbReference type="ARBA" id="ARBA00022870"/>
    </source>
</evidence>
<evidence type="ECO:0000256" key="15">
    <source>
        <dbReference type="ARBA" id="ARBA00022703"/>
    </source>
</evidence>
<feature type="transmembrane region" description="Helical" evidence="34">
    <location>
        <begin position="679"/>
        <end position="706"/>
    </location>
</feature>
<evidence type="ECO:0000256" key="28">
    <source>
        <dbReference type="ARBA" id="ARBA00023180"/>
    </source>
</evidence>
<dbReference type="SUPFAM" id="SSF58069">
    <property type="entry name" value="Virus ectodomain"/>
    <property type="match status" value="1"/>
</dbReference>
<comment type="PTM">
    <text evidence="33">Highly glycosylated by host. The high number of glycan on the protein is reffered to as 'glycan shield' because it contributes to hide protein sequence from adaptive immune system.</text>
</comment>
<dbReference type="GO" id="GO:0019031">
    <property type="term" value="C:viral envelope"/>
    <property type="evidence" value="ECO:0007669"/>
    <property type="project" value="UniProtKB-KW"/>
</dbReference>
<evidence type="ECO:0000256" key="9">
    <source>
        <dbReference type="ARBA" id="ARBA00022511"/>
    </source>
</evidence>
<evidence type="ECO:0000256" key="13">
    <source>
        <dbReference type="ARBA" id="ARBA00022685"/>
    </source>
</evidence>
<keyword evidence="15 33" id="KW-0053">Apoptosis</keyword>
<dbReference type="GO" id="GO:0019082">
    <property type="term" value="P:viral protein processing"/>
    <property type="evidence" value="ECO:0007669"/>
    <property type="project" value="UniProtKB-UniRule"/>
</dbReference>
<dbReference type="Gene3D" id="1.20.5.490">
    <property type="entry name" value="Single helix bin"/>
    <property type="match status" value="1"/>
</dbReference>
<feature type="region of interest" description="Fusion peptide" evidence="33">
    <location>
        <begin position="513"/>
        <end position="533"/>
    </location>
</feature>
<dbReference type="Pfam" id="PF00517">
    <property type="entry name" value="GP41"/>
    <property type="match status" value="1"/>
</dbReference>
<keyword evidence="12 33" id="KW-1162">Viral penetration into host cytoplasm</keyword>
<evidence type="ECO:0000313" key="39">
    <source>
        <dbReference type="Proteomes" id="UP000156426"/>
    </source>
</evidence>
<evidence type="ECO:0000256" key="34">
    <source>
        <dbReference type="RuleBase" id="RU363095"/>
    </source>
</evidence>
<evidence type="ECO:0000256" key="26">
    <source>
        <dbReference type="ARBA" id="ARBA00023139"/>
    </source>
</evidence>
<keyword evidence="16 33" id="KW-0732">Signal</keyword>
<feature type="disulfide bond" evidence="33">
    <location>
        <begin position="236"/>
        <end position="247"/>
    </location>
</feature>
<dbReference type="GO" id="GO:1903908">
    <property type="term" value="P:positive regulation of plasma membrane raft polarization"/>
    <property type="evidence" value="ECO:0007669"/>
    <property type="project" value="UniProtKB-UniRule"/>
</dbReference>
<keyword evidence="27 33" id="KW-1015">Disulfide bond</keyword>
<evidence type="ECO:0000256" key="4">
    <source>
        <dbReference type="ARBA" id="ARBA00004563"/>
    </source>
</evidence>
<evidence type="ECO:0000256" key="17">
    <source>
        <dbReference type="ARBA" id="ARBA00022804"/>
    </source>
</evidence>
<keyword evidence="29 33" id="KW-0899">Viral immunoevasion</keyword>
<dbReference type="InterPro" id="IPR037527">
    <property type="entry name" value="Gp160"/>
</dbReference>
<keyword evidence="17 33" id="KW-1161">Viral attachment to host cell</keyword>
<dbReference type="GO" id="GO:0016020">
    <property type="term" value="C:membrane"/>
    <property type="evidence" value="ECO:0007669"/>
    <property type="project" value="UniProtKB-UniRule"/>
</dbReference>
<dbReference type="FunFam" id="1.10.287.210:FF:000001">
    <property type="entry name" value="Envelope glycoprotein gp160"/>
    <property type="match status" value="1"/>
</dbReference>
<dbReference type="SUPFAM" id="SSF56502">
    <property type="entry name" value="gp120 core"/>
    <property type="match status" value="2"/>
</dbReference>
<feature type="domain" description="Retroviral envelope protein GP41-like" evidence="37">
    <location>
        <begin position="531"/>
        <end position="720"/>
    </location>
</feature>
<keyword evidence="8 33" id="KW-1170">Fusion of virus membrane with host endosomal membrane</keyword>
<dbReference type="InterPro" id="IPR000777">
    <property type="entry name" value="HIV1_Gp120"/>
</dbReference>
<feature type="transmembrane region" description="Helical" evidence="34">
    <location>
        <begin position="12"/>
        <end position="30"/>
    </location>
</feature>
<feature type="lipid moiety-binding region" description="S-palmitoyl cysteine; by host" evidence="33">
    <location>
        <position position="765"/>
    </location>
</feature>
<accession>C5HS85</accession>
<feature type="disulfide bond" evidence="33">
    <location>
        <begin position="226"/>
        <end position="255"/>
    </location>
</feature>
<evidence type="ECO:0000256" key="21">
    <source>
        <dbReference type="ARBA" id="ARBA00022890"/>
    </source>
</evidence>
<evidence type="ECO:0000313" key="38">
    <source>
        <dbReference type="EMBL" id="ACR52885.1"/>
    </source>
</evidence>
<dbReference type="FunFam" id="2.170.40.20:FF:000001">
    <property type="entry name" value="Envelope glycoprotein gp160"/>
    <property type="match status" value="1"/>
</dbReference>
<keyword evidence="28 33" id="KW-0325">Glycoprotein</keyword>
<dbReference type="GO" id="GO:0055036">
    <property type="term" value="C:virion membrane"/>
    <property type="evidence" value="ECO:0007669"/>
    <property type="project" value="UniProtKB-SubCell"/>
</dbReference>
<dbReference type="HAMAP" id="MF_04083">
    <property type="entry name" value="HIV_ENV"/>
    <property type="match status" value="1"/>
</dbReference>